<dbReference type="SMART" id="SM00360">
    <property type="entry name" value="RRM"/>
    <property type="match status" value="6"/>
</dbReference>
<dbReference type="CDD" id="cd12416">
    <property type="entry name" value="RRM4_RBM28_like"/>
    <property type="match status" value="1"/>
</dbReference>
<evidence type="ECO:0000256" key="2">
    <source>
        <dbReference type="ARBA" id="ARBA00022737"/>
    </source>
</evidence>
<evidence type="ECO:0000256" key="1">
    <source>
        <dbReference type="ARBA" id="ARBA00004123"/>
    </source>
</evidence>
<feature type="domain" description="RRM" evidence="7">
    <location>
        <begin position="742"/>
        <end position="832"/>
    </location>
</feature>
<dbReference type="AlphaFoldDB" id="F2U9P3"/>
<name>F2U9P3_SALR5</name>
<feature type="region of interest" description="Disordered" evidence="6">
    <location>
        <begin position="870"/>
        <end position="986"/>
    </location>
</feature>
<evidence type="ECO:0000256" key="6">
    <source>
        <dbReference type="SAM" id="MobiDB-lite"/>
    </source>
</evidence>
<dbReference type="STRING" id="946362.F2U9P3"/>
<comment type="subcellular location">
    <subcellularLocation>
        <location evidence="1">Nucleus</location>
    </subcellularLocation>
</comment>
<dbReference type="PANTHER" id="PTHR48039">
    <property type="entry name" value="RNA-BINDING MOTIF PROTEIN 14B"/>
    <property type="match status" value="1"/>
</dbReference>
<dbReference type="InterPro" id="IPR035979">
    <property type="entry name" value="RBD_domain_sf"/>
</dbReference>
<evidence type="ECO:0000313" key="9">
    <source>
        <dbReference type="Proteomes" id="UP000007799"/>
    </source>
</evidence>
<feature type="compositionally biased region" description="Basic and acidic residues" evidence="6">
    <location>
        <begin position="113"/>
        <end position="144"/>
    </location>
</feature>
<evidence type="ECO:0000256" key="4">
    <source>
        <dbReference type="ARBA" id="ARBA00023242"/>
    </source>
</evidence>
<dbReference type="InterPro" id="IPR012677">
    <property type="entry name" value="Nucleotide-bd_a/b_plait_sf"/>
</dbReference>
<evidence type="ECO:0000256" key="3">
    <source>
        <dbReference type="ARBA" id="ARBA00022884"/>
    </source>
</evidence>
<feature type="region of interest" description="Disordered" evidence="6">
    <location>
        <begin position="428"/>
        <end position="498"/>
    </location>
</feature>
<feature type="domain" description="RRM" evidence="7">
    <location>
        <begin position="345"/>
        <end position="422"/>
    </location>
</feature>
<feature type="compositionally biased region" description="Basic residues" evidence="6">
    <location>
        <begin position="884"/>
        <end position="904"/>
    </location>
</feature>
<dbReference type="InterPro" id="IPR000504">
    <property type="entry name" value="RRM_dom"/>
</dbReference>
<feature type="domain" description="RRM" evidence="7">
    <location>
        <begin position="256"/>
        <end position="332"/>
    </location>
</feature>
<dbReference type="InterPro" id="IPR051945">
    <property type="entry name" value="RRM_MRD1_RNA_proc_ribogen"/>
</dbReference>
<dbReference type="KEGG" id="sre:PTSG_12213"/>
<dbReference type="FunCoup" id="F2U9P3">
    <property type="interactions" value="1295"/>
</dbReference>
<keyword evidence="4" id="KW-0539">Nucleus</keyword>
<dbReference type="OMA" id="AGYVWDV"/>
<feature type="compositionally biased region" description="Basic and acidic residues" evidence="6">
    <location>
        <begin position="932"/>
        <end position="945"/>
    </location>
</feature>
<feature type="compositionally biased region" description="Acidic residues" evidence="6">
    <location>
        <begin position="185"/>
        <end position="200"/>
    </location>
</feature>
<dbReference type="eggNOG" id="KOG0127">
    <property type="taxonomic scope" value="Eukaryota"/>
</dbReference>
<dbReference type="Proteomes" id="UP000007799">
    <property type="component" value="Unassembled WGS sequence"/>
</dbReference>
<keyword evidence="3 5" id="KW-0694">RNA-binding</keyword>
<dbReference type="GeneID" id="16074679"/>
<proteinExistence type="predicted"/>
<keyword evidence="2" id="KW-0677">Repeat</keyword>
<evidence type="ECO:0000259" key="7">
    <source>
        <dbReference type="PROSITE" id="PS50102"/>
    </source>
</evidence>
<feature type="compositionally biased region" description="Basic and acidic residues" evidence="6">
    <location>
        <begin position="224"/>
        <end position="248"/>
    </location>
</feature>
<gene>
    <name evidence="8" type="ORF">PTSG_12213</name>
</gene>
<evidence type="ECO:0000313" key="8">
    <source>
        <dbReference type="EMBL" id="EGD73070.1"/>
    </source>
</evidence>
<dbReference type="InParanoid" id="F2U9P3"/>
<dbReference type="FunFam" id="3.30.70.330:FF:000182">
    <property type="entry name" value="RNA-binding motif protein 28"/>
    <property type="match status" value="1"/>
</dbReference>
<dbReference type="PROSITE" id="PS50102">
    <property type="entry name" value="RRM"/>
    <property type="match status" value="6"/>
</dbReference>
<dbReference type="Gene3D" id="3.30.70.330">
    <property type="match status" value="6"/>
</dbReference>
<feature type="region of interest" description="Disordered" evidence="6">
    <location>
        <begin position="100"/>
        <end position="248"/>
    </location>
</feature>
<organism evidence="9">
    <name type="scientific">Salpingoeca rosetta (strain ATCC 50818 / BSB-021)</name>
    <dbReference type="NCBI Taxonomy" id="946362"/>
    <lineage>
        <taxon>Eukaryota</taxon>
        <taxon>Choanoflagellata</taxon>
        <taxon>Craspedida</taxon>
        <taxon>Salpingoecidae</taxon>
        <taxon>Salpingoeca</taxon>
    </lineage>
</organism>
<feature type="domain" description="RRM" evidence="7">
    <location>
        <begin position="24"/>
        <end position="101"/>
    </location>
</feature>
<dbReference type="GO" id="GO:0005634">
    <property type="term" value="C:nucleus"/>
    <property type="evidence" value="ECO:0007669"/>
    <property type="project" value="UniProtKB-SubCell"/>
</dbReference>
<sequence>MPSRRQRKLRAAEGTRSGTDMSVATLFVRNLAFSVTAEDLENVFSDIGPVRQCFIVKTPQGGSRGFGYVLFGMREDAMEAQKQLDGHKLHGRPMSVQFARRKGAQGPAPAPRPKQEQEMQEMKYEEAEPMAKEVQQQEEHQQAKEEEEESEDDNDDDGDDDDDDYELDEDEKAMLPRRSVVAIKEEEDIKEEEEVGDEPELQAHSQVHAEDTKATKKDKKGKKDKKEKQQKKEKAVPREMTAEEKAAFEQREADRRTIVIKNLSRQTNKKKLFQKMRKYGTVKGITMVDKTTAHVTFTNTTDATTKFMRNIVLRLDQHELHGSTISVRLKSKQKAEIPEATKKDARLIVRNLDFSTTEDDLQRIFSRFGKLAETKIVKDDKGRSKGFGFVMLSNPLVVKKAVKQVNGRTLNGRAIAVDFALNKKEYEKKKQERSAQMAMKEEEEADVSDDDNADADVDDDDDDEESDSGDDDDEMDEDDDEDDEDEDEDDGYGVADGRTLFVDHIPTSVKTPRMVKLFHAFGETVYCRILRDHESGESRGRGFVKFKTKEAADACLEKAQTEGLSVGNQRLTIDRAKSRNETRVADATEGHTVFVRDMSLDSTHDDLKELMSQFGTVKYALLVKDKQTDLPRGTAFVRFSSKEEADACLEAASNPDAPLMLDTRQLAVSRALPKRDVEERQKERKEKPKVDRRNLYLLREGAIPTDHPAYASLSDADKQRRQRLELEGKEKAKNPNMAISKTRLTIHNIPLTVDEKQLKQIVRNTIGKVKITQVKIVRDEERPGPDGKPRSRGFGFIEFGKHEAALEALRKLNNSPSVFTKQRRPIVQFAWENALVLRALKEKMQRIKSRQEQLKKAALLNDDRLVIGEEGEEKETQQPVIKAGKNKRNKDKKDRKDRKDKKRGKGDESTGGDGGDDGENAAKKAKKSKKESKKESKKKGSGEQKPRRHRRMDELDAIAATVDTSGNTDGRSKPRRAAKKAEKAKEVAFDDMVAKYRKKLDQDDMMAKWM</sequence>
<dbReference type="OrthoDB" id="3945418at2759"/>
<dbReference type="Pfam" id="PF00076">
    <property type="entry name" value="RRM_1"/>
    <property type="match status" value="6"/>
</dbReference>
<dbReference type="GO" id="GO:0003729">
    <property type="term" value="F:mRNA binding"/>
    <property type="evidence" value="ECO:0007669"/>
    <property type="project" value="TreeGrafter"/>
</dbReference>
<feature type="domain" description="RRM" evidence="7">
    <location>
        <begin position="591"/>
        <end position="673"/>
    </location>
</feature>
<reference evidence="8" key="1">
    <citation type="submission" date="2009-08" db="EMBL/GenBank/DDBJ databases">
        <title>Annotation of Salpingoeca rosetta.</title>
        <authorList>
            <consortium name="The Broad Institute Genome Sequencing Platform"/>
            <person name="Russ C."/>
            <person name="Cuomo C."/>
            <person name="Burger G."/>
            <person name="Gray M.W."/>
            <person name="Holland P.W.H."/>
            <person name="King N."/>
            <person name="Lang F.B.F."/>
            <person name="Roger A.J."/>
            <person name="Ruiz-Trillo I."/>
            <person name="Young S.K."/>
            <person name="Zeng Q."/>
            <person name="Gargeya S."/>
            <person name="Alvarado L."/>
            <person name="Berlin A."/>
            <person name="Chapman S.B."/>
            <person name="Chen Z."/>
            <person name="Freedman E."/>
            <person name="Gellesch M."/>
            <person name="Goldberg J."/>
            <person name="Griggs A."/>
            <person name="Gujja S."/>
            <person name="Heilman E."/>
            <person name="Heiman D."/>
            <person name="Howarth C."/>
            <person name="Mehta T."/>
            <person name="Neiman D."/>
            <person name="Pearson M."/>
            <person name="Roberts A."/>
            <person name="Saif S."/>
            <person name="Shea T."/>
            <person name="Shenoy N."/>
            <person name="Sisk P."/>
            <person name="Stolte C."/>
            <person name="Sykes S."/>
            <person name="White J."/>
            <person name="Yandava C."/>
            <person name="Haas B."/>
            <person name="Nusbaum C."/>
            <person name="Birren B."/>
        </authorList>
    </citation>
    <scope>NUCLEOTIDE SEQUENCE [LARGE SCALE GENOMIC DNA]</scope>
    <source>
        <strain evidence="8">ATCC 50818</strain>
    </source>
</reference>
<protein>
    <recommendedName>
        <fullName evidence="7">RRM domain-containing protein</fullName>
    </recommendedName>
</protein>
<dbReference type="EMBL" id="GL832965">
    <property type="protein sequence ID" value="EGD73070.1"/>
    <property type="molecule type" value="Genomic_DNA"/>
</dbReference>
<dbReference type="SUPFAM" id="SSF54928">
    <property type="entry name" value="RNA-binding domain, RBD"/>
    <property type="match status" value="4"/>
</dbReference>
<dbReference type="RefSeq" id="XP_004994101.1">
    <property type="nucleotide sequence ID" value="XM_004994044.1"/>
</dbReference>
<dbReference type="CDD" id="cd12415">
    <property type="entry name" value="RRM3_RBM28_like"/>
    <property type="match status" value="1"/>
</dbReference>
<feature type="compositionally biased region" description="Acidic residues" evidence="6">
    <location>
        <begin position="145"/>
        <end position="171"/>
    </location>
</feature>
<feature type="compositionally biased region" description="Acidic residues" evidence="6">
    <location>
        <begin position="441"/>
        <end position="491"/>
    </location>
</feature>
<dbReference type="PANTHER" id="PTHR48039:SF5">
    <property type="entry name" value="RNA-BINDING PROTEIN 28"/>
    <property type="match status" value="1"/>
</dbReference>
<keyword evidence="9" id="KW-1185">Reference proteome</keyword>
<evidence type="ECO:0000256" key="5">
    <source>
        <dbReference type="PROSITE-ProRule" id="PRU00176"/>
    </source>
</evidence>
<accession>F2U9P3</accession>
<feature type="domain" description="RRM" evidence="7">
    <location>
        <begin position="498"/>
        <end position="578"/>
    </location>
</feature>